<dbReference type="PANTHER" id="PTHR42748:SF31">
    <property type="entry name" value="NMRA-LIKE DOMAIN-CONTAINING PROTEIN-RELATED"/>
    <property type="match status" value="1"/>
</dbReference>
<evidence type="ECO:0000256" key="4">
    <source>
        <dbReference type="ARBA" id="ARBA00022490"/>
    </source>
</evidence>
<name>A0AA40F8K9_9PEZI</name>
<evidence type="ECO:0000256" key="3">
    <source>
        <dbReference type="ARBA" id="ARBA00006328"/>
    </source>
</evidence>
<keyword evidence="4" id="KW-0963">Cytoplasm</keyword>
<evidence type="ECO:0000256" key="1">
    <source>
        <dbReference type="ARBA" id="ARBA00004123"/>
    </source>
</evidence>
<dbReference type="InterPro" id="IPR051164">
    <property type="entry name" value="NmrA-like_oxidored"/>
</dbReference>
<keyword evidence="5" id="KW-0521">NADP</keyword>
<feature type="domain" description="NmrA-like" evidence="8">
    <location>
        <begin position="2"/>
        <end position="308"/>
    </location>
</feature>
<dbReference type="InterPro" id="IPR008030">
    <property type="entry name" value="NmrA-like"/>
</dbReference>
<dbReference type="PANTHER" id="PTHR42748">
    <property type="entry name" value="NITROGEN METABOLITE REPRESSION PROTEIN NMRA FAMILY MEMBER"/>
    <property type="match status" value="1"/>
</dbReference>
<dbReference type="Pfam" id="PF05368">
    <property type="entry name" value="NmrA"/>
    <property type="match status" value="1"/>
</dbReference>
<dbReference type="InterPro" id="IPR036291">
    <property type="entry name" value="NAD(P)-bd_dom_sf"/>
</dbReference>
<evidence type="ECO:0000256" key="7">
    <source>
        <dbReference type="ARBA" id="ARBA00040296"/>
    </source>
</evidence>
<evidence type="ECO:0000256" key="5">
    <source>
        <dbReference type="ARBA" id="ARBA00022857"/>
    </source>
</evidence>
<dbReference type="GO" id="GO:0048471">
    <property type="term" value="C:perinuclear region of cytoplasm"/>
    <property type="evidence" value="ECO:0007669"/>
    <property type="project" value="UniProtKB-SubCell"/>
</dbReference>
<organism evidence="9 10">
    <name type="scientific">Schizothecium vesticola</name>
    <dbReference type="NCBI Taxonomy" id="314040"/>
    <lineage>
        <taxon>Eukaryota</taxon>
        <taxon>Fungi</taxon>
        <taxon>Dikarya</taxon>
        <taxon>Ascomycota</taxon>
        <taxon>Pezizomycotina</taxon>
        <taxon>Sordariomycetes</taxon>
        <taxon>Sordariomycetidae</taxon>
        <taxon>Sordariales</taxon>
        <taxon>Schizotheciaceae</taxon>
        <taxon>Schizothecium</taxon>
    </lineage>
</organism>
<dbReference type="Gene3D" id="3.40.50.720">
    <property type="entry name" value="NAD(P)-binding Rossmann-like Domain"/>
    <property type="match status" value="1"/>
</dbReference>
<comment type="subcellular location">
    <subcellularLocation>
        <location evidence="2">Cytoplasm</location>
        <location evidence="2">Perinuclear region</location>
    </subcellularLocation>
    <subcellularLocation>
        <location evidence="1">Nucleus</location>
    </subcellularLocation>
</comment>
<dbReference type="FunFam" id="3.40.50.720:FF:000181">
    <property type="entry name" value="NmrA-like family domain-containing protein 1"/>
    <property type="match status" value="1"/>
</dbReference>
<evidence type="ECO:0000259" key="8">
    <source>
        <dbReference type="Pfam" id="PF05368"/>
    </source>
</evidence>
<keyword evidence="6" id="KW-0539">Nucleus</keyword>
<gene>
    <name evidence="9" type="ORF">B0T18DRAFT_385156</name>
</gene>
<keyword evidence="10" id="KW-1185">Reference proteome</keyword>
<dbReference type="SUPFAM" id="SSF51735">
    <property type="entry name" value="NAD(P)-binding Rossmann-fold domains"/>
    <property type="match status" value="1"/>
</dbReference>
<dbReference type="Proteomes" id="UP001172155">
    <property type="component" value="Unassembled WGS sequence"/>
</dbReference>
<evidence type="ECO:0000313" key="10">
    <source>
        <dbReference type="Proteomes" id="UP001172155"/>
    </source>
</evidence>
<proteinExistence type="inferred from homology"/>
<protein>
    <recommendedName>
        <fullName evidence="7">NmrA-like family domain-containing protein 1</fullName>
    </recommendedName>
</protein>
<dbReference type="Gene3D" id="3.90.25.10">
    <property type="entry name" value="UDP-galactose 4-epimerase, domain 1"/>
    <property type="match status" value="1"/>
</dbReference>
<comment type="caution">
    <text evidence="9">The sequence shown here is derived from an EMBL/GenBank/DDBJ whole genome shotgun (WGS) entry which is preliminary data.</text>
</comment>
<reference evidence="9" key="1">
    <citation type="submission" date="2023-06" db="EMBL/GenBank/DDBJ databases">
        <title>Genome-scale phylogeny and comparative genomics of the fungal order Sordariales.</title>
        <authorList>
            <consortium name="Lawrence Berkeley National Laboratory"/>
            <person name="Hensen N."/>
            <person name="Bonometti L."/>
            <person name="Westerberg I."/>
            <person name="Brannstrom I.O."/>
            <person name="Guillou S."/>
            <person name="Cros-Aarteil S."/>
            <person name="Calhoun S."/>
            <person name="Haridas S."/>
            <person name="Kuo A."/>
            <person name="Mondo S."/>
            <person name="Pangilinan J."/>
            <person name="Riley R."/>
            <person name="LaButti K."/>
            <person name="Andreopoulos B."/>
            <person name="Lipzen A."/>
            <person name="Chen C."/>
            <person name="Yanf M."/>
            <person name="Daum C."/>
            <person name="Ng V."/>
            <person name="Clum A."/>
            <person name="Steindorff A."/>
            <person name="Ohm R."/>
            <person name="Martin F."/>
            <person name="Silar P."/>
            <person name="Natvig D."/>
            <person name="Lalanne C."/>
            <person name="Gautier V."/>
            <person name="Ament-velasquez S.L."/>
            <person name="Kruys A."/>
            <person name="Hutchinson M.I."/>
            <person name="Powell A.J."/>
            <person name="Barry K."/>
            <person name="Miller A.N."/>
            <person name="Grigoriev I.V."/>
            <person name="Debuchy R."/>
            <person name="Gladieux P."/>
            <person name="Thoren M.H."/>
            <person name="Johannesson H."/>
        </authorList>
    </citation>
    <scope>NUCLEOTIDE SEQUENCE</scope>
    <source>
        <strain evidence="9">SMH3187-1</strain>
    </source>
</reference>
<dbReference type="EMBL" id="JAUKUD010000001">
    <property type="protein sequence ID" value="KAK0753022.1"/>
    <property type="molecule type" value="Genomic_DNA"/>
</dbReference>
<dbReference type="CDD" id="cd05251">
    <property type="entry name" value="NmrA_like_SDR_a"/>
    <property type="match status" value="1"/>
</dbReference>
<dbReference type="AlphaFoldDB" id="A0AA40F8K9"/>
<evidence type="ECO:0000256" key="2">
    <source>
        <dbReference type="ARBA" id="ARBA00004556"/>
    </source>
</evidence>
<dbReference type="GO" id="GO:0005634">
    <property type="term" value="C:nucleus"/>
    <property type="evidence" value="ECO:0007669"/>
    <property type="project" value="UniProtKB-SubCell"/>
</dbReference>
<evidence type="ECO:0000256" key="6">
    <source>
        <dbReference type="ARBA" id="ARBA00023242"/>
    </source>
</evidence>
<evidence type="ECO:0000313" key="9">
    <source>
        <dbReference type="EMBL" id="KAK0753022.1"/>
    </source>
</evidence>
<accession>A0AA40F8K9</accession>
<comment type="similarity">
    <text evidence="3">Belongs to the NmrA-type oxidoreductase family.</text>
</comment>
<sequence length="320" mass="35523">MTKKIITVFGATGLQGGSVANTFLHDPKLKDDWTVRAVTRNTTKDAAKKLEARGAEVVSADLDDKASLIKAMEGASAVFAVTNYWEHLDKQREITQGKNLVDAAQATGVNHFIWSSLPNVTKLSNNTLTHVYHFDSKAEVEEYARAAGIPATFFHAGFYMSNVPGKIMRPSPAHDGAWTLSLPIPPSAPVPVYDTDDTGKFIKAAVLNRDAVLGKRILGATEYMPLDGLVDAFKRVFPEAGKTARYQQVSDEAHRDVLLNQSKLPEFVVEDLMENFEGFRRFGYYFGESLDETHKLVEDKLTTYEEFLRKETTGFPADLK</sequence>